<name>A0A840D2N7_9BACE</name>
<evidence type="ECO:0000313" key="3">
    <source>
        <dbReference type="Proteomes" id="UP000560658"/>
    </source>
</evidence>
<dbReference type="Pfam" id="PF12099">
    <property type="entry name" value="DUF3575"/>
    <property type="match status" value="1"/>
</dbReference>
<dbReference type="Proteomes" id="UP000560658">
    <property type="component" value="Unassembled WGS sequence"/>
</dbReference>
<dbReference type="EMBL" id="JACIER010000014">
    <property type="protein sequence ID" value="MBB4045291.1"/>
    <property type="molecule type" value="Genomic_DNA"/>
</dbReference>
<reference evidence="2" key="1">
    <citation type="submission" date="2020-08" db="EMBL/GenBank/DDBJ databases">
        <title>Genomic Encyclopedia of Type Strains, Phase IV (KMG-IV): sequencing the most valuable type-strain genomes for metagenomic binning, comparative biology and taxonomic classification.</title>
        <authorList>
            <person name="Goeker M."/>
        </authorList>
    </citation>
    <scope>NUCLEOTIDE SEQUENCE [LARGE SCALE GENOMIC DNA]</scope>
    <source>
        <strain evidence="2">DSM 105720</strain>
    </source>
</reference>
<proteinExistence type="predicted"/>
<dbReference type="InterPro" id="IPR021958">
    <property type="entry name" value="DUF3575"/>
</dbReference>
<dbReference type="RefSeq" id="WP_081741282.1">
    <property type="nucleotide sequence ID" value="NZ_JACIER010000014.1"/>
</dbReference>
<evidence type="ECO:0000313" key="2">
    <source>
        <dbReference type="EMBL" id="MBB4045291.1"/>
    </source>
</evidence>
<evidence type="ECO:0008006" key="4">
    <source>
        <dbReference type="Google" id="ProtNLM"/>
    </source>
</evidence>
<organism evidence="2 3">
    <name type="scientific">Bacteroides reticulotermitis</name>
    <dbReference type="NCBI Taxonomy" id="1133319"/>
    <lineage>
        <taxon>Bacteria</taxon>
        <taxon>Pseudomonadati</taxon>
        <taxon>Bacteroidota</taxon>
        <taxon>Bacteroidia</taxon>
        <taxon>Bacteroidales</taxon>
        <taxon>Bacteroidaceae</taxon>
        <taxon>Bacteroides</taxon>
    </lineage>
</organism>
<dbReference type="SUPFAM" id="SSF103515">
    <property type="entry name" value="Autotransporter"/>
    <property type="match status" value="1"/>
</dbReference>
<protein>
    <recommendedName>
        <fullName evidence="4">DUF3575 domain-containing protein</fullName>
    </recommendedName>
</protein>
<gene>
    <name evidence="2" type="ORF">GGR06_003103</name>
</gene>
<sequence length="197" mass="22932">MMYKNKLFRWTLLGILIGMSFPAASLQGQDITVKTNLLYDVTTTFNLGAEFRLSKHFTLDVPLNYNPWTFSDNKKLKHIMVQPELRYWLCESFYSHFFGFHALYSHYNMGGLDLPGGVLCTLKDYRYQGDMYGMGLSWGYQWVLSRRWSLEASIGMGYIHMEHDKYECKTCGDKIGKSKHEYLGPTKVALNLIYVIK</sequence>
<dbReference type="InterPro" id="IPR036709">
    <property type="entry name" value="Autotransporte_beta_dom_sf"/>
</dbReference>
<dbReference type="AlphaFoldDB" id="A0A840D2N7"/>
<comment type="caution">
    <text evidence="2">The sequence shown here is derived from an EMBL/GenBank/DDBJ whole genome shotgun (WGS) entry which is preliminary data.</text>
</comment>
<keyword evidence="3" id="KW-1185">Reference proteome</keyword>
<accession>A0A840D2N7</accession>
<feature type="chain" id="PRO_5032945654" description="DUF3575 domain-containing protein" evidence="1">
    <location>
        <begin position="26"/>
        <end position="197"/>
    </location>
</feature>
<evidence type="ECO:0000256" key="1">
    <source>
        <dbReference type="SAM" id="SignalP"/>
    </source>
</evidence>
<feature type="signal peptide" evidence="1">
    <location>
        <begin position="1"/>
        <end position="25"/>
    </location>
</feature>
<keyword evidence="1" id="KW-0732">Signal</keyword>